<keyword evidence="2" id="KW-1185">Reference proteome</keyword>
<proteinExistence type="predicted"/>
<sequence length="152" mass="17027">MVPFNSTNSKVRIFFFETKFGTGQIFGGPSDISRKKNEVKRNQIPCSAVDANLNWAGNFFVTAVKSVLWQEVGEGCSVPAQQSSVLDQWNGFLVCVSKACPWDLAKQICGHTTFSFFFQSRKIDLEKTHTLPSEVQFVPEEVKKIEAIVPMT</sequence>
<name>A0ABS8TS54_DATST</name>
<evidence type="ECO:0000313" key="1">
    <source>
        <dbReference type="EMBL" id="MCD7473508.1"/>
    </source>
</evidence>
<dbReference type="Proteomes" id="UP000823775">
    <property type="component" value="Unassembled WGS sequence"/>
</dbReference>
<comment type="caution">
    <text evidence="1">The sequence shown here is derived from an EMBL/GenBank/DDBJ whole genome shotgun (WGS) entry which is preliminary data.</text>
</comment>
<evidence type="ECO:0000313" key="2">
    <source>
        <dbReference type="Proteomes" id="UP000823775"/>
    </source>
</evidence>
<protein>
    <submittedName>
        <fullName evidence="1">Uncharacterized protein</fullName>
    </submittedName>
</protein>
<organism evidence="1 2">
    <name type="scientific">Datura stramonium</name>
    <name type="common">Jimsonweed</name>
    <name type="synonym">Common thornapple</name>
    <dbReference type="NCBI Taxonomy" id="4076"/>
    <lineage>
        <taxon>Eukaryota</taxon>
        <taxon>Viridiplantae</taxon>
        <taxon>Streptophyta</taxon>
        <taxon>Embryophyta</taxon>
        <taxon>Tracheophyta</taxon>
        <taxon>Spermatophyta</taxon>
        <taxon>Magnoliopsida</taxon>
        <taxon>eudicotyledons</taxon>
        <taxon>Gunneridae</taxon>
        <taxon>Pentapetalae</taxon>
        <taxon>asterids</taxon>
        <taxon>lamiids</taxon>
        <taxon>Solanales</taxon>
        <taxon>Solanaceae</taxon>
        <taxon>Solanoideae</taxon>
        <taxon>Datureae</taxon>
        <taxon>Datura</taxon>
    </lineage>
</organism>
<gene>
    <name evidence="1" type="ORF">HAX54_015415</name>
</gene>
<dbReference type="EMBL" id="JACEIK010001985">
    <property type="protein sequence ID" value="MCD7473508.1"/>
    <property type="molecule type" value="Genomic_DNA"/>
</dbReference>
<accession>A0ABS8TS54</accession>
<reference evidence="1 2" key="1">
    <citation type="journal article" date="2021" name="BMC Genomics">
        <title>Datura genome reveals duplications of psychoactive alkaloid biosynthetic genes and high mutation rate following tissue culture.</title>
        <authorList>
            <person name="Rajewski A."/>
            <person name="Carter-House D."/>
            <person name="Stajich J."/>
            <person name="Litt A."/>
        </authorList>
    </citation>
    <scope>NUCLEOTIDE SEQUENCE [LARGE SCALE GENOMIC DNA]</scope>
    <source>
        <strain evidence="1">AR-01</strain>
    </source>
</reference>